<dbReference type="PROSITE" id="PS51379">
    <property type="entry name" value="4FE4S_FER_2"/>
    <property type="match status" value="1"/>
</dbReference>
<dbReference type="GO" id="GO:0051536">
    <property type="term" value="F:iron-sulfur cluster binding"/>
    <property type="evidence" value="ECO:0007669"/>
    <property type="project" value="UniProtKB-KW"/>
</dbReference>
<keyword evidence="5" id="KW-0560">Oxidoreductase</keyword>
<evidence type="ECO:0000259" key="4">
    <source>
        <dbReference type="PROSITE" id="PS51379"/>
    </source>
</evidence>
<dbReference type="EC" id="1.8.4.8" evidence="5"/>
<dbReference type="InterPro" id="IPR002500">
    <property type="entry name" value="PAPS_reduct_dom"/>
</dbReference>
<evidence type="ECO:0000313" key="5">
    <source>
        <dbReference type="EMBL" id="KYH31873.1"/>
    </source>
</evidence>
<keyword evidence="1" id="KW-0479">Metal-binding</keyword>
<reference evidence="5 6" key="1">
    <citation type="submission" date="2016-02" db="EMBL/GenBank/DDBJ databases">
        <title>Genome sequence of Moorella mulderi DSM 14980.</title>
        <authorList>
            <person name="Poehlein A."/>
            <person name="Daniel R."/>
        </authorList>
    </citation>
    <scope>NUCLEOTIDE SEQUENCE [LARGE SCALE GENOMIC DNA]</scope>
    <source>
        <strain evidence="5 6">DSM 14980</strain>
    </source>
</reference>
<organism evidence="5 6">
    <name type="scientific">Moorella mulderi DSM 14980</name>
    <dbReference type="NCBI Taxonomy" id="1122241"/>
    <lineage>
        <taxon>Bacteria</taxon>
        <taxon>Bacillati</taxon>
        <taxon>Bacillota</taxon>
        <taxon>Clostridia</taxon>
        <taxon>Neomoorellales</taxon>
        <taxon>Neomoorellaceae</taxon>
        <taxon>Neomoorella</taxon>
    </lineage>
</organism>
<feature type="domain" description="4Fe-4S ferredoxin-type" evidence="4">
    <location>
        <begin position="451"/>
        <end position="480"/>
    </location>
</feature>
<dbReference type="Pfam" id="PF01507">
    <property type="entry name" value="PAPS_reduct"/>
    <property type="match status" value="1"/>
</dbReference>
<gene>
    <name evidence="5" type="primary">cysH</name>
    <name evidence="5" type="ORF">MOMUL_20170</name>
</gene>
<dbReference type="SUPFAM" id="SSF52402">
    <property type="entry name" value="Adenine nucleotide alpha hydrolases-like"/>
    <property type="match status" value="1"/>
</dbReference>
<evidence type="ECO:0000256" key="3">
    <source>
        <dbReference type="ARBA" id="ARBA00023014"/>
    </source>
</evidence>
<dbReference type="EMBL" id="LTBC01000007">
    <property type="protein sequence ID" value="KYH31873.1"/>
    <property type="molecule type" value="Genomic_DNA"/>
</dbReference>
<dbReference type="Gene3D" id="3.40.50.620">
    <property type="entry name" value="HUPs"/>
    <property type="match status" value="1"/>
</dbReference>
<dbReference type="PATRIC" id="fig|1122241.3.peg.2147"/>
<evidence type="ECO:0000256" key="2">
    <source>
        <dbReference type="ARBA" id="ARBA00023004"/>
    </source>
</evidence>
<sequence length="777" mass="86805">MYEIQWDNDTGGILLADTRETGVGSEIRPVFFEELDLLGFDRHWSYPRVEEPLLWAIGGRKYYYRGELVAEAEGGGLFSRPELKIHRSGLALDPVKVEAMVAKNGPLLQGLVQRSLKFIYQTYTRKQKRVDIVAVAFSGGKDSLVTLDLVQRVLEPDQFVVVFGDTGMEIRDTYLAVKAARERWPHLTFHTARSVKDARTSWREMGPPSRIHRWCCSVHKSVPTLLLLRQLAGKAAAKALIFDGVRHEESAGRSTYMSITPGGKHKTQINASPIIAWNAGEVFLYLFDRRLLLNRAYRHGVTRVGCAVCPMASSWWDIISWKVYQQDMRCFIDELRTYAINSGVCPKEADRYLEEGNWKGRAGGRYLPGGGNRVVEQVKGGRVIFTLRQPTEDWQEWAKTLGRLARTGAGQGHIERGGTVYPYVVRRNDNSVSVEVDGLAYADRYVLKAFRAVALKSAYCCHCQACQVECPTGALVTHEQVRVSDDCLACGLCLDLHGEACLTAKSLATSEGGLSMNGNQKKTLHTYEHFGMEKGWLAAFLASPMDWVSSNSLGNRQFNAMLLWLKHAELITSGSSKRSLAVTDLGEKLARRGASDLVTWAVIWTNLARNSTPVRWYLTAVPWGATMTKAEWVIKMGEAYSQSETTRRNAMTALFGLLTKTPLGNGLGLGEEVEPGKRTGGALYKKGWHDPDPVAILYALYRYAEKTGRYELTVRELYEGADEGPYTLFGVRRETLEGILRGLSARGDGLIRVNIVRDLDNIFLDHAYKAVEVLDLA</sequence>
<dbReference type="PROSITE" id="PS00198">
    <property type="entry name" value="4FE4S_FER_1"/>
    <property type="match status" value="1"/>
</dbReference>
<accession>A0A151AWE0</accession>
<dbReference type="RefSeq" id="WP_062284554.1">
    <property type="nucleotide sequence ID" value="NZ_LTBC01000007.1"/>
</dbReference>
<dbReference type="InterPro" id="IPR017896">
    <property type="entry name" value="4Fe4S_Fe-S-bd"/>
</dbReference>
<dbReference type="SUPFAM" id="SSF54862">
    <property type="entry name" value="4Fe-4S ferredoxins"/>
    <property type="match status" value="1"/>
</dbReference>
<evidence type="ECO:0000256" key="1">
    <source>
        <dbReference type="ARBA" id="ARBA00022723"/>
    </source>
</evidence>
<keyword evidence="3" id="KW-0411">Iron-sulfur</keyword>
<name>A0A151AWE0_9FIRM</name>
<evidence type="ECO:0000313" key="6">
    <source>
        <dbReference type="Proteomes" id="UP000075670"/>
    </source>
</evidence>
<dbReference type="Proteomes" id="UP000075670">
    <property type="component" value="Unassembled WGS sequence"/>
</dbReference>
<proteinExistence type="predicted"/>
<keyword evidence="6" id="KW-1185">Reference proteome</keyword>
<comment type="caution">
    <text evidence="5">The sequence shown here is derived from an EMBL/GenBank/DDBJ whole genome shotgun (WGS) entry which is preliminary data.</text>
</comment>
<dbReference type="InterPro" id="IPR050128">
    <property type="entry name" value="Sulfate_adenylyltrnsfr_sub2"/>
</dbReference>
<dbReference type="InterPro" id="IPR017900">
    <property type="entry name" value="4Fe4S_Fe_S_CS"/>
</dbReference>
<dbReference type="GO" id="GO:0004604">
    <property type="term" value="F:phosphoadenylyl-sulfate reductase (thioredoxin) activity"/>
    <property type="evidence" value="ECO:0007669"/>
    <property type="project" value="UniProtKB-EC"/>
</dbReference>
<dbReference type="PANTHER" id="PTHR43196:SF2">
    <property type="entry name" value="PHOSPHOADENOSINE PHOSPHOSULFATE REDUCTASE"/>
    <property type="match status" value="1"/>
</dbReference>
<dbReference type="InterPro" id="IPR014729">
    <property type="entry name" value="Rossmann-like_a/b/a_fold"/>
</dbReference>
<dbReference type="GO" id="GO:0046872">
    <property type="term" value="F:metal ion binding"/>
    <property type="evidence" value="ECO:0007669"/>
    <property type="project" value="UniProtKB-KW"/>
</dbReference>
<protein>
    <submittedName>
        <fullName evidence="5">Phosphoadenosine phosphosulfate reductase</fullName>
        <ecNumber evidence="5">1.8.4.8</ecNumber>
    </submittedName>
</protein>
<dbReference type="OrthoDB" id="5422255at2"/>
<dbReference type="AlphaFoldDB" id="A0A151AWE0"/>
<keyword evidence="2" id="KW-0408">Iron</keyword>
<dbReference type="PANTHER" id="PTHR43196">
    <property type="entry name" value="SULFATE ADENYLYLTRANSFERASE SUBUNIT 2"/>
    <property type="match status" value="1"/>
</dbReference>